<keyword evidence="1" id="KW-0472">Membrane</keyword>
<name>A0A8T9ZYW3_9EURY</name>
<dbReference type="Pfam" id="PF24020">
    <property type="entry name" value="DUF7333"/>
    <property type="match status" value="1"/>
</dbReference>
<dbReference type="EMBL" id="CP096019">
    <property type="protein sequence ID" value="UPM41931.1"/>
    <property type="molecule type" value="Genomic_DNA"/>
</dbReference>
<keyword evidence="3" id="KW-1185">Reference proteome</keyword>
<dbReference type="RefSeq" id="WP_247992610.1">
    <property type="nucleotide sequence ID" value="NZ_CP096019.1"/>
</dbReference>
<evidence type="ECO:0000313" key="3">
    <source>
        <dbReference type="Proteomes" id="UP000831768"/>
    </source>
</evidence>
<organism evidence="2 3">
    <name type="scientific">Halocatena salina</name>
    <dbReference type="NCBI Taxonomy" id="2934340"/>
    <lineage>
        <taxon>Archaea</taxon>
        <taxon>Methanobacteriati</taxon>
        <taxon>Methanobacteriota</taxon>
        <taxon>Stenosarchaea group</taxon>
        <taxon>Halobacteria</taxon>
        <taxon>Halobacteriales</taxon>
        <taxon>Natronomonadaceae</taxon>
        <taxon>Halocatena</taxon>
    </lineage>
</organism>
<keyword evidence="1" id="KW-0812">Transmembrane</keyword>
<dbReference type="AlphaFoldDB" id="A0A8T9ZYW3"/>
<protein>
    <submittedName>
        <fullName evidence="2">Uncharacterized protein</fullName>
    </submittedName>
</protein>
<evidence type="ECO:0000313" key="2">
    <source>
        <dbReference type="EMBL" id="UPM41931.1"/>
    </source>
</evidence>
<dbReference type="GeneID" id="71927999"/>
<evidence type="ECO:0000256" key="1">
    <source>
        <dbReference type="SAM" id="Phobius"/>
    </source>
</evidence>
<reference evidence="2" key="1">
    <citation type="submission" date="2022-04" db="EMBL/GenBank/DDBJ databases">
        <title>Halocatena sp. nov., isolated from a salt lake.</title>
        <authorList>
            <person name="Cui H.-L."/>
        </authorList>
    </citation>
    <scope>NUCLEOTIDE SEQUENCE</scope>
    <source>
        <strain evidence="2">AD-1</strain>
    </source>
</reference>
<proteinExistence type="predicted"/>
<gene>
    <name evidence="2" type="ORF">MW046_08090</name>
</gene>
<accession>A0A8T9ZYW3</accession>
<dbReference type="Proteomes" id="UP000831768">
    <property type="component" value="Chromosome"/>
</dbReference>
<dbReference type="InterPro" id="IPR055757">
    <property type="entry name" value="DUF7333"/>
</dbReference>
<sequence length="61" mass="6561">MEFDQPKAIGSFVILLVVLLGGTFTSPMPTNVSAMVSVGLIVFGVLTFYIGVKHGEFRATR</sequence>
<keyword evidence="1" id="KW-1133">Transmembrane helix</keyword>
<feature type="transmembrane region" description="Helical" evidence="1">
    <location>
        <begin position="35"/>
        <end position="52"/>
    </location>
</feature>
<dbReference type="KEGG" id="haad:MW046_08090"/>